<feature type="transmembrane region" description="Helical" evidence="1">
    <location>
        <begin position="505"/>
        <end position="522"/>
    </location>
</feature>
<evidence type="ECO:0000313" key="3">
    <source>
        <dbReference type="Proteomes" id="UP000023152"/>
    </source>
</evidence>
<protein>
    <recommendedName>
        <fullName evidence="4">Nicastrin</fullName>
    </recommendedName>
</protein>
<dbReference type="Gene3D" id="3.40.630.10">
    <property type="entry name" value="Zn peptidases"/>
    <property type="match status" value="1"/>
</dbReference>
<accession>X6NKB7</accession>
<feature type="non-terminal residue" evidence="2">
    <location>
        <position position="1"/>
    </location>
</feature>
<dbReference type="GO" id="GO:0005886">
    <property type="term" value="C:plasma membrane"/>
    <property type="evidence" value="ECO:0007669"/>
    <property type="project" value="TreeGrafter"/>
</dbReference>
<dbReference type="AlphaFoldDB" id="X6NKB7"/>
<gene>
    <name evidence="2" type="ORF">RFI_11329</name>
</gene>
<evidence type="ECO:0008006" key="4">
    <source>
        <dbReference type="Google" id="ProtNLM"/>
    </source>
</evidence>
<evidence type="ECO:0000256" key="1">
    <source>
        <dbReference type="SAM" id="Phobius"/>
    </source>
</evidence>
<keyword evidence="3" id="KW-1185">Reference proteome</keyword>
<organism evidence="2 3">
    <name type="scientific">Reticulomyxa filosa</name>
    <dbReference type="NCBI Taxonomy" id="46433"/>
    <lineage>
        <taxon>Eukaryota</taxon>
        <taxon>Sar</taxon>
        <taxon>Rhizaria</taxon>
        <taxon>Retaria</taxon>
        <taxon>Foraminifera</taxon>
        <taxon>Monothalamids</taxon>
        <taxon>Reticulomyxidae</taxon>
        <taxon>Reticulomyxa</taxon>
    </lineage>
</organism>
<dbReference type="SUPFAM" id="SSF53187">
    <property type="entry name" value="Zn-dependent exopeptidases"/>
    <property type="match status" value="1"/>
</dbReference>
<dbReference type="PANTHER" id="PTHR21092">
    <property type="entry name" value="NICASTRIN"/>
    <property type="match status" value="1"/>
</dbReference>
<dbReference type="Proteomes" id="UP000023152">
    <property type="component" value="Unassembled WGS sequence"/>
</dbReference>
<comment type="caution">
    <text evidence="2">The sequence shown here is derived from an EMBL/GenBank/DDBJ whole genome shotgun (WGS) entry which is preliminary data.</text>
</comment>
<sequence length="626" mass="70281">KFPYRYVEFTYEMFAKNTSLDCLQDDTCLPVGGYSVWTSFEKVSKKNPNQTSGENAKKGYVFGITSMDTTAMFHQNVCRGSDANQSGLVALLAALSALSGVKEIIYKLSKQIMIGVFQGEAYDFVGSRKFVHDITHPFNCTKWMTSYSDGCWQPFVSSSDFTNIEFNNIGTVIELQQIGIKADSKPRQLFAHYERNVSSTTNLTTQALIANISRIAAQVANESNQQFVVSPANDPSLPGTPPSSFWSFLQANTNITGVVLTDFQTNYSNQWFHSVFDSIYQIDADQVCMTATLFARTLLTAADTDGLLNDSFLQKNVNADCILVETLINCLMEDMTCNLVASIAPSATDPTPSHYTSVYQIVEDQSIIGTPQFVFRYLANLTRIGGLHGSCSEQNDCFGQHQVCAGTYDGSFCVNSSTYYHAAVDPQLTFNYDSQLFEVPNISNFTGLLWTESTWPSKIGTRFYVKESDDAVTTMIVCGSVAFVLSLAVTWKLQSYCQTRFKKPSTTVLCFVASFALLIIGTQSYLKWFAHQLFFRLFLFKNTTLLLRFATTKKKIVVSVLTWDFVNMFGSIQIKINQVCPFFHAYFQKVLPSNLLLFQVKKNCKKRDWTYGLLYAIKITLLHLKK</sequence>
<dbReference type="OrthoDB" id="10265862at2759"/>
<dbReference type="GO" id="GO:0016485">
    <property type="term" value="P:protein processing"/>
    <property type="evidence" value="ECO:0007669"/>
    <property type="project" value="InterPro"/>
</dbReference>
<keyword evidence="1" id="KW-1133">Transmembrane helix</keyword>
<dbReference type="PANTHER" id="PTHR21092:SF0">
    <property type="entry name" value="NICASTRIN"/>
    <property type="match status" value="1"/>
</dbReference>
<name>X6NKB7_RETFI</name>
<reference evidence="2 3" key="1">
    <citation type="journal article" date="2013" name="Curr. Biol.">
        <title>The Genome of the Foraminiferan Reticulomyxa filosa.</title>
        <authorList>
            <person name="Glockner G."/>
            <person name="Hulsmann N."/>
            <person name="Schleicher M."/>
            <person name="Noegel A.A."/>
            <person name="Eichinger L."/>
            <person name="Gallinger C."/>
            <person name="Pawlowski J."/>
            <person name="Sierra R."/>
            <person name="Euteneuer U."/>
            <person name="Pillet L."/>
            <person name="Moustafa A."/>
            <person name="Platzer M."/>
            <person name="Groth M."/>
            <person name="Szafranski K."/>
            <person name="Schliwa M."/>
        </authorList>
    </citation>
    <scope>NUCLEOTIDE SEQUENCE [LARGE SCALE GENOMIC DNA]</scope>
</reference>
<dbReference type="InterPro" id="IPR008710">
    <property type="entry name" value="Nicastrin"/>
</dbReference>
<evidence type="ECO:0000313" key="2">
    <source>
        <dbReference type="EMBL" id="ETO25807.1"/>
    </source>
</evidence>
<feature type="transmembrane region" description="Helical" evidence="1">
    <location>
        <begin position="471"/>
        <end position="493"/>
    </location>
</feature>
<dbReference type="OMA" id="GEGNACY"/>
<keyword evidence="1" id="KW-0812">Transmembrane</keyword>
<dbReference type="EMBL" id="ASPP01008270">
    <property type="protein sequence ID" value="ETO25807.1"/>
    <property type="molecule type" value="Genomic_DNA"/>
</dbReference>
<keyword evidence="1" id="KW-0472">Membrane</keyword>
<dbReference type="Pfam" id="PF05450">
    <property type="entry name" value="Nicastrin"/>
    <property type="match status" value="1"/>
</dbReference>
<proteinExistence type="predicted"/>